<dbReference type="AlphaFoldDB" id="A0A1Z5ID43"/>
<sequence precursor="true">MRKTGRSILILVTLGTVLAGSSTINAQAKKVTWHRGTPKVLRGKYKTKKYGADLMAIYKINSKSTYYWASGMPIVNGYNLHYAKTSHNHYVLKYDAHRNGIFKGGKNLKSSIVKVGKNIKYNKQTYYKY</sequence>
<dbReference type="OrthoDB" id="2323055at2"/>
<accession>A0A1Z5ID43</accession>
<feature type="chain" id="PRO_5039092988" evidence="1">
    <location>
        <begin position="27"/>
        <end position="129"/>
    </location>
</feature>
<keyword evidence="3" id="KW-1185">Reference proteome</keyword>
<protein>
    <submittedName>
        <fullName evidence="2">Uncharacterized protein</fullName>
    </submittedName>
</protein>
<comment type="caution">
    <text evidence="2">The sequence shown here is derived from an EMBL/GenBank/DDBJ whole genome shotgun (WGS) entry which is preliminary data.</text>
</comment>
<dbReference type="Proteomes" id="UP000198374">
    <property type="component" value="Unassembled WGS sequence"/>
</dbReference>
<reference evidence="2 3" key="1">
    <citation type="submission" date="2015-11" db="EMBL/GenBank/DDBJ databases">
        <title>Draft genome sequences of new species of the genus Lactobacillus isolated from orchardgrass silage.</title>
        <authorList>
            <person name="Tohno M."/>
            <person name="Tanizawa Y."/>
            <person name="Arita M."/>
        </authorList>
    </citation>
    <scope>NUCLEOTIDE SEQUENCE [LARGE SCALE GENOMIC DNA]</scope>
    <source>
        <strain evidence="2 3">IWT30</strain>
    </source>
</reference>
<organism evidence="2 3">
    <name type="scientific">Secundilactobacillus mixtipabuli</name>
    <dbReference type="NCBI Taxonomy" id="1435342"/>
    <lineage>
        <taxon>Bacteria</taxon>
        <taxon>Bacillati</taxon>
        <taxon>Bacillota</taxon>
        <taxon>Bacilli</taxon>
        <taxon>Lactobacillales</taxon>
        <taxon>Lactobacillaceae</taxon>
        <taxon>Secundilactobacillus</taxon>
    </lineage>
</organism>
<proteinExistence type="predicted"/>
<dbReference type="RefSeq" id="WP_089109379.1">
    <property type="nucleotide sequence ID" value="NZ_BCMF01000007.1"/>
</dbReference>
<keyword evidence="1" id="KW-0732">Signal</keyword>
<gene>
    <name evidence="2" type="ORF">IWT30_01547</name>
</gene>
<dbReference type="EMBL" id="BCMF01000007">
    <property type="protein sequence ID" value="GAW99577.1"/>
    <property type="molecule type" value="Genomic_DNA"/>
</dbReference>
<evidence type="ECO:0000313" key="3">
    <source>
        <dbReference type="Proteomes" id="UP000198374"/>
    </source>
</evidence>
<feature type="signal peptide" evidence="1">
    <location>
        <begin position="1"/>
        <end position="26"/>
    </location>
</feature>
<evidence type="ECO:0000313" key="2">
    <source>
        <dbReference type="EMBL" id="GAW99577.1"/>
    </source>
</evidence>
<evidence type="ECO:0000256" key="1">
    <source>
        <dbReference type="SAM" id="SignalP"/>
    </source>
</evidence>
<name>A0A1Z5ID43_9LACO</name>